<evidence type="ECO:0000313" key="10">
    <source>
        <dbReference type="Proteomes" id="UP000324832"/>
    </source>
</evidence>
<dbReference type="Pfam" id="PF25045">
    <property type="entry name" value="vWA_Ro60"/>
    <property type="match status" value="1"/>
</dbReference>
<keyword evidence="5" id="KW-0694">RNA-binding</keyword>
<dbReference type="Proteomes" id="UP000324832">
    <property type="component" value="Unassembled WGS sequence"/>
</dbReference>
<protein>
    <recommendedName>
        <fullName evidence="8">TROVE domain-containing protein</fullName>
    </recommendedName>
</protein>
<feature type="region of interest" description="Disordered" evidence="7">
    <location>
        <begin position="534"/>
        <end position="561"/>
    </location>
</feature>
<dbReference type="EMBL" id="FZQP02001293">
    <property type="protein sequence ID" value="VVC92385.1"/>
    <property type="molecule type" value="Genomic_DNA"/>
</dbReference>
<evidence type="ECO:0000256" key="6">
    <source>
        <dbReference type="ARBA" id="ARBA00023274"/>
    </source>
</evidence>
<evidence type="ECO:0000256" key="7">
    <source>
        <dbReference type="SAM" id="MobiDB-lite"/>
    </source>
</evidence>
<evidence type="ECO:0000256" key="3">
    <source>
        <dbReference type="ARBA" id="ARBA00022490"/>
    </source>
</evidence>
<dbReference type="PANTHER" id="PTHR14202">
    <property type="entry name" value="60 KDA RIBONUCLEOPROTEIN SSA/RO"/>
    <property type="match status" value="1"/>
</dbReference>
<dbReference type="PANTHER" id="PTHR14202:SF0">
    <property type="entry name" value="RNA-BINDING PROTEIN RO60"/>
    <property type="match status" value="1"/>
</dbReference>
<comment type="similarity">
    <text evidence="2">Belongs to the Ro 60 kDa family.</text>
</comment>
<dbReference type="SUPFAM" id="SSF140864">
    <property type="entry name" value="TROVE domain-like"/>
    <property type="match status" value="1"/>
</dbReference>
<dbReference type="Gene3D" id="3.40.50.410">
    <property type="entry name" value="von Willebrand factor, type A domain"/>
    <property type="match status" value="1"/>
</dbReference>
<reference evidence="9 10" key="1">
    <citation type="submission" date="2017-07" db="EMBL/GenBank/DDBJ databases">
        <authorList>
            <person name="Talla V."/>
            <person name="Backstrom N."/>
        </authorList>
    </citation>
    <scope>NUCLEOTIDE SEQUENCE [LARGE SCALE GENOMIC DNA]</scope>
</reference>
<evidence type="ECO:0000256" key="2">
    <source>
        <dbReference type="ARBA" id="ARBA00007814"/>
    </source>
</evidence>
<keyword evidence="6" id="KW-0687">Ribonucleoprotein</keyword>
<sequence length="578" mass="66544">MTTSSSTLDPKIRNHITRYIHTGNEKPIYYPGSWNTRRYFEPDNLQVIVEAIENGQDGLEVINIILKAYKDGWFTHFETIAFALAKCLKYGNEKLNASVYKAAGEICKTPEELLMFTKYTRILKTGNGAGWCKLIRNWYTSKEPMHLAKEITRVRSRYGRSHKSLLRKSHVKLEANDQARDFIVKYTICGLKRAKMMLPPNENTKEIYEYIQKVEDMRHCEDPVAAAAVAQANNFILDHVPGHLITAQEVWDAILPQLSLHELLYNIQRLHNMGFLKSDSTTSAILLSLLNNEDVIKKSKVTPLEVYITLNNYKQNSKPLKYDKAKVALEKQTRRRQRQLYDDRTNTWQWRSTNRHPKELKIWGIDQPANQDIIASLFNLINQVWTNTIPIKRRFLITVDMRNHMFKATNTTPSGGGGDADNVNTEQSKRKLFAECFYNKNVMPGYAAIIVALQIMKREEDAQLAVFTEDGIQIITSIDRNFTSLREAEFILRKANLGRVQLDAPIEWASRMNENFDVFINMVDRTTRYMELDITQRGGRGPGARFGPPPPEDSGLQDHCPVRALQRYRNKTGNPDAK</sequence>
<dbReference type="PROSITE" id="PS50988">
    <property type="entry name" value="TROVE"/>
    <property type="match status" value="1"/>
</dbReference>
<organism evidence="9 10">
    <name type="scientific">Leptidea sinapis</name>
    <dbReference type="NCBI Taxonomy" id="189913"/>
    <lineage>
        <taxon>Eukaryota</taxon>
        <taxon>Metazoa</taxon>
        <taxon>Ecdysozoa</taxon>
        <taxon>Arthropoda</taxon>
        <taxon>Hexapoda</taxon>
        <taxon>Insecta</taxon>
        <taxon>Pterygota</taxon>
        <taxon>Neoptera</taxon>
        <taxon>Endopterygota</taxon>
        <taxon>Lepidoptera</taxon>
        <taxon>Glossata</taxon>
        <taxon>Ditrysia</taxon>
        <taxon>Papilionoidea</taxon>
        <taxon>Pieridae</taxon>
        <taxon>Dismorphiinae</taxon>
        <taxon>Leptidea</taxon>
    </lineage>
</organism>
<evidence type="ECO:0000256" key="1">
    <source>
        <dbReference type="ARBA" id="ARBA00004496"/>
    </source>
</evidence>
<evidence type="ECO:0000259" key="8">
    <source>
        <dbReference type="PROSITE" id="PS50988"/>
    </source>
</evidence>
<dbReference type="GO" id="GO:0005737">
    <property type="term" value="C:cytoplasm"/>
    <property type="evidence" value="ECO:0007669"/>
    <property type="project" value="UniProtKB-SubCell"/>
</dbReference>
<dbReference type="InterPro" id="IPR056800">
    <property type="entry name" value="vWA_Ro60"/>
</dbReference>
<keyword evidence="4" id="KW-0479">Metal-binding</keyword>
<dbReference type="GO" id="GO:1990904">
    <property type="term" value="C:ribonucleoprotein complex"/>
    <property type="evidence" value="ECO:0007669"/>
    <property type="project" value="UniProtKB-KW"/>
</dbReference>
<keyword evidence="3" id="KW-0963">Cytoplasm</keyword>
<evidence type="ECO:0000256" key="5">
    <source>
        <dbReference type="ARBA" id="ARBA00022884"/>
    </source>
</evidence>
<evidence type="ECO:0000256" key="4">
    <source>
        <dbReference type="ARBA" id="ARBA00022723"/>
    </source>
</evidence>
<dbReference type="GO" id="GO:0003723">
    <property type="term" value="F:RNA binding"/>
    <property type="evidence" value="ECO:0007669"/>
    <property type="project" value="UniProtKB-KW"/>
</dbReference>
<proteinExistence type="inferred from homology"/>
<keyword evidence="10" id="KW-1185">Reference proteome</keyword>
<dbReference type="GO" id="GO:0046872">
    <property type="term" value="F:metal ion binding"/>
    <property type="evidence" value="ECO:0007669"/>
    <property type="project" value="UniProtKB-KW"/>
</dbReference>
<dbReference type="InterPro" id="IPR036465">
    <property type="entry name" value="vWFA_dom_sf"/>
</dbReference>
<accession>A0A5E4Q5Q8</accession>
<dbReference type="InterPro" id="IPR040322">
    <property type="entry name" value="TROVE2"/>
</dbReference>
<name>A0A5E4Q5Q8_9NEOP</name>
<dbReference type="InterPro" id="IPR037214">
    <property type="entry name" value="TROVE_dom_sf"/>
</dbReference>
<evidence type="ECO:0000313" key="9">
    <source>
        <dbReference type="EMBL" id="VVC92385.1"/>
    </source>
</evidence>
<comment type="subcellular location">
    <subcellularLocation>
        <location evidence="1">Cytoplasm</location>
    </subcellularLocation>
</comment>
<gene>
    <name evidence="9" type="ORF">LSINAPIS_LOCUS4849</name>
</gene>
<feature type="domain" description="TROVE" evidence="8">
    <location>
        <begin position="1"/>
        <end position="345"/>
    </location>
</feature>
<dbReference type="AlphaFoldDB" id="A0A5E4Q5Q8"/>
<dbReference type="InterPro" id="IPR008858">
    <property type="entry name" value="TROVE_dom"/>
</dbReference>